<accession>A0ABQ6R5H7</accession>
<comment type="caution">
    <text evidence="2">The sequence shown here is derived from an EMBL/GenBank/DDBJ whole genome shotgun (WGS) entry which is preliminary data.</text>
</comment>
<feature type="region of interest" description="Disordered" evidence="1">
    <location>
        <begin position="44"/>
        <end position="69"/>
    </location>
</feature>
<proteinExistence type="predicted"/>
<keyword evidence="3" id="KW-1185">Reference proteome</keyword>
<dbReference type="EMBL" id="BTTX01000013">
    <property type="protein sequence ID" value="GMU11492.1"/>
    <property type="molecule type" value="Genomic_DNA"/>
</dbReference>
<protein>
    <submittedName>
        <fullName evidence="2">Uncharacterized protein</fullName>
    </submittedName>
</protein>
<name>A0ABQ6R5H7_9BACT</name>
<feature type="region of interest" description="Disordered" evidence="1">
    <location>
        <begin position="1"/>
        <end position="30"/>
    </location>
</feature>
<evidence type="ECO:0000256" key="1">
    <source>
        <dbReference type="SAM" id="MobiDB-lite"/>
    </source>
</evidence>
<dbReference type="Proteomes" id="UP001342631">
    <property type="component" value="Unassembled WGS sequence"/>
</dbReference>
<sequence length="69" mass="7284">MLQATSRNPNSSVGYMATPPATKNSNMLPSPASFARHWMLTGAKEPVGGKGSWGGKKSPSCQAAPWLPR</sequence>
<evidence type="ECO:0000313" key="2">
    <source>
        <dbReference type="EMBL" id="GMU11492.1"/>
    </source>
</evidence>
<gene>
    <name evidence="2" type="ORF">ASNO1_77460</name>
</gene>
<feature type="compositionally biased region" description="Polar residues" evidence="1">
    <location>
        <begin position="1"/>
        <end position="13"/>
    </location>
</feature>
<reference evidence="2 3" key="1">
    <citation type="journal article" date="2024" name="Arch. Microbiol.">
        <title>Corallococcus caeni sp. nov., a novel myxobacterium isolated from activated sludge.</title>
        <authorList>
            <person name="Tomita S."/>
            <person name="Nakai R."/>
            <person name="Kuroda K."/>
            <person name="Kurashita H."/>
            <person name="Hatamoto M."/>
            <person name="Yamaguchi T."/>
            <person name="Narihiro T."/>
        </authorList>
    </citation>
    <scope>NUCLEOTIDE SEQUENCE [LARGE SCALE GENOMIC DNA]</scope>
    <source>
        <strain evidence="2 3">NO1</strain>
    </source>
</reference>
<evidence type="ECO:0000313" key="3">
    <source>
        <dbReference type="Proteomes" id="UP001342631"/>
    </source>
</evidence>
<organism evidence="2 3">
    <name type="scientific">Corallococcus caeni</name>
    <dbReference type="NCBI Taxonomy" id="3082388"/>
    <lineage>
        <taxon>Bacteria</taxon>
        <taxon>Pseudomonadati</taxon>
        <taxon>Myxococcota</taxon>
        <taxon>Myxococcia</taxon>
        <taxon>Myxococcales</taxon>
        <taxon>Cystobacterineae</taxon>
        <taxon>Myxococcaceae</taxon>
        <taxon>Corallococcus</taxon>
    </lineage>
</organism>